<proteinExistence type="predicted"/>
<dbReference type="EMBL" id="JBDFQZ010000011">
    <property type="protein sequence ID" value="KAK9676147.1"/>
    <property type="molecule type" value="Genomic_DNA"/>
</dbReference>
<accession>A0AAW1HIK9</accession>
<reference evidence="2" key="1">
    <citation type="submission" date="2024-03" db="EMBL/GenBank/DDBJ databases">
        <title>WGS assembly of Saponaria officinalis var. Norfolk2.</title>
        <authorList>
            <person name="Jenkins J."/>
            <person name="Shu S."/>
            <person name="Grimwood J."/>
            <person name="Barry K."/>
            <person name="Goodstein D."/>
            <person name="Schmutz J."/>
            <person name="Leebens-Mack J."/>
            <person name="Osbourn A."/>
        </authorList>
    </citation>
    <scope>NUCLEOTIDE SEQUENCE [LARGE SCALE GENOMIC DNA]</scope>
    <source>
        <strain evidence="2">JIC</strain>
    </source>
</reference>
<gene>
    <name evidence="2" type="ORF">RND81_11G057800</name>
</gene>
<name>A0AAW1HIK9_SAPOF</name>
<dbReference type="AlphaFoldDB" id="A0AAW1HIK9"/>
<protein>
    <recommendedName>
        <fullName evidence="4">Aminotransferase-like plant mobile domain-containing protein</fullName>
    </recommendedName>
</protein>
<evidence type="ECO:0000256" key="1">
    <source>
        <dbReference type="SAM" id="MobiDB-lite"/>
    </source>
</evidence>
<comment type="caution">
    <text evidence="2">The sequence shown here is derived from an EMBL/GenBank/DDBJ whole genome shotgun (WGS) entry which is preliminary data.</text>
</comment>
<keyword evidence="3" id="KW-1185">Reference proteome</keyword>
<sequence>MVDFLMDCYDPISRLFRISERQYFVVSKHDMYDVFMLPCVEGSPVMTMSTKRKDNPDTCLMDMWRSKLGVGPGEEVPLENLYLKMVEMRSGGDEFKQLFVLYAMGTFLAPTSHKHVDFRLVKAVENADNIVKQDWCTYVIERLNYSVTSWKAKNTKHVGGCLMFLQLVYFHRLCWRGVEIPSTIPLVQHWTYDSIKLRVDEEREAAVKNGGSYGMGEWDKKTYPVSRHHRKRLYMAATESNVEDEDTITFTFKKPTDLLTDAQITAKYKEPGLIRWMMTKRDLEVVLKAHQERTKELVDMDVGEVHQERTNEAGVDAVNVQELIQQDKDSFTQDLKDTSFLEAFHALRRNLDVMVAMQLNDASSFDLGIDNIGCTSRQAEQPNVSFPPPRKPRSEIVHRFTRRSTRNASATTSVKDGTVSNKISK</sequence>
<dbReference type="PANTHER" id="PTHR34835">
    <property type="entry name" value="OS07G0283600 PROTEIN-RELATED"/>
    <property type="match status" value="1"/>
</dbReference>
<feature type="compositionally biased region" description="Polar residues" evidence="1">
    <location>
        <begin position="414"/>
        <end position="425"/>
    </location>
</feature>
<organism evidence="2 3">
    <name type="scientific">Saponaria officinalis</name>
    <name type="common">Common soapwort</name>
    <name type="synonym">Lychnis saponaria</name>
    <dbReference type="NCBI Taxonomy" id="3572"/>
    <lineage>
        <taxon>Eukaryota</taxon>
        <taxon>Viridiplantae</taxon>
        <taxon>Streptophyta</taxon>
        <taxon>Embryophyta</taxon>
        <taxon>Tracheophyta</taxon>
        <taxon>Spermatophyta</taxon>
        <taxon>Magnoliopsida</taxon>
        <taxon>eudicotyledons</taxon>
        <taxon>Gunneridae</taxon>
        <taxon>Pentapetalae</taxon>
        <taxon>Caryophyllales</taxon>
        <taxon>Caryophyllaceae</taxon>
        <taxon>Caryophylleae</taxon>
        <taxon>Saponaria</taxon>
    </lineage>
</organism>
<evidence type="ECO:0008006" key="4">
    <source>
        <dbReference type="Google" id="ProtNLM"/>
    </source>
</evidence>
<dbReference type="PANTHER" id="PTHR34835:SF34">
    <property type="entry name" value="OS08G0555500 PROTEIN"/>
    <property type="match status" value="1"/>
</dbReference>
<dbReference type="Proteomes" id="UP001443914">
    <property type="component" value="Unassembled WGS sequence"/>
</dbReference>
<feature type="region of interest" description="Disordered" evidence="1">
    <location>
        <begin position="378"/>
        <end position="425"/>
    </location>
</feature>
<evidence type="ECO:0000313" key="3">
    <source>
        <dbReference type="Proteomes" id="UP001443914"/>
    </source>
</evidence>
<evidence type="ECO:0000313" key="2">
    <source>
        <dbReference type="EMBL" id="KAK9676147.1"/>
    </source>
</evidence>